<dbReference type="InterPro" id="IPR051472">
    <property type="entry name" value="T3SS_Stator/FliH"/>
</dbReference>
<keyword evidence="4" id="KW-1005">Bacterial flagellum biogenesis</keyword>
<name>A0A917AZM6_HALAA</name>
<dbReference type="Pfam" id="PF02108">
    <property type="entry name" value="FliH"/>
    <property type="match status" value="1"/>
</dbReference>
<keyword evidence="5" id="KW-0653">Protein transport</keyword>
<keyword evidence="6" id="KW-1006">Bacterial flagellum protein export</keyword>
<dbReference type="GO" id="GO:0044781">
    <property type="term" value="P:bacterial-type flagellum organization"/>
    <property type="evidence" value="ECO:0007669"/>
    <property type="project" value="UniProtKB-KW"/>
</dbReference>
<comment type="caution">
    <text evidence="10">The sequence shown here is derived from an EMBL/GenBank/DDBJ whole genome shotgun (WGS) entry which is preliminary data.</text>
</comment>
<evidence type="ECO:0000256" key="6">
    <source>
        <dbReference type="ARBA" id="ARBA00023225"/>
    </source>
</evidence>
<dbReference type="RefSeq" id="WP_188376076.1">
    <property type="nucleotide sequence ID" value="NZ_BMEL01000001.1"/>
</dbReference>
<evidence type="ECO:0000313" key="10">
    <source>
        <dbReference type="EMBL" id="GGF11043.1"/>
    </source>
</evidence>
<gene>
    <name evidence="10" type="ORF">GCM10010954_07080</name>
</gene>
<dbReference type="PANTHER" id="PTHR34982:SF1">
    <property type="entry name" value="FLAGELLAR ASSEMBLY PROTEIN FLIH"/>
    <property type="match status" value="1"/>
</dbReference>
<reference evidence="10" key="2">
    <citation type="submission" date="2020-09" db="EMBL/GenBank/DDBJ databases">
        <authorList>
            <person name="Sun Q."/>
            <person name="Zhou Y."/>
        </authorList>
    </citation>
    <scope>NUCLEOTIDE SEQUENCE</scope>
    <source>
        <strain evidence="10">CGMCC 1.12153</strain>
    </source>
</reference>
<dbReference type="EMBL" id="BMEL01000001">
    <property type="protein sequence ID" value="GGF11043.1"/>
    <property type="molecule type" value="Genomic_DNA"/>
</dbReference>
<evidence type="ECO:0000256" key="1">
    <source>
        <dbReference type="ARBA" id="ARBA00003041"/>
    </source>
</evidence>
<evidence type="ECO:0000256" key="7">
    <source>
        <dbReference type="NCBIfam" id="TIGR03825"/>
    </source>
</evidence>
<sequence length="248" mass="28134">MFNSNLHEKRVIEIKPLHVQKEKDDASAKQQEYTANQLLIEAEAKLKEAEEKSKVILKQAREDIEQEKESWNKEKAVLIKQAEEKGFQAGFKSGEEQGAHTYSQKIDEANDLIKLANENYVLKVSSSEEAIVEIAAACAEKILGQELQMNEASFIHVVKKAVEDVKNQPEIKVFVHPDDYPTIHSQKVELEAIMEFQSSLHIIMKETVEKHGCIIESSFGQIDAGIGSQLQELRHKLDQIVQEEKADE</sequence>
<keyword evidence="11" id="KW-1185">Reference proteome</keyword>
<organism evidence="10 11">
    <name type="scientific">Halobacillus andaensis</name>
    <dbReference type="NCBI Taxonomy" id="1176239"/>
    <lineage>
        <taxon>Bacteria</taxon>
        <taxon>Bacillati</taxon>
        <taxon>Bacillota</taxon>
        <taxon>Bacilli</taxon>
        <taxon>Bacillales</taxon>
        <taxon>Bacillaceae</taxon>
        <taxon>Halobacillus</taxon>
    </lineage>
</organism>
<comment type="function">
    <text evidence="1">Needed for flagellar regrowth and assembly.</text>
</comment>
<dbReference type="GO" id="GO:0015031">
    <property type="term" value="P:protein transport"/>
    <property type="evidence" value="ECO:0007669"/>
    <property type="project" value="UniProtKB-KW"/>
</dbReference>
<evidence type="ECO:0000256" key="5">
    <source>
        <dbReference type="ARBA" id="ARBA00022927"/>
    </source>
</evidence>
<feature type="coiled-coil region" evidence="8">
    <location>
        <begin position="32"/>
        <end position="119"/>
    </location>
</feature>
<protein>
    <recommendedName>
        <fullName evidence="7">Flagellar assembly protein FliH</fullName>
    </recommendedName>
</protein>
<evidence type="ECO:0000256" key="4">
    <source>
        <dbReference type="ARBA" id="ARBA00022795"/>
    </source>
</evidence>
<dbReference type="Proteomes" id="UP000660110">
    <property type="component" value="Unassembled WGS sequence"/>
</dbReference>
<accession>A0A917AZM6</accession>
<evidence type="ECO:0000256" key="3">
    <source>
        <dbReference type="ARBA" id="ARBA00022448"/>
    </source>
</evidence>
<evidence type="ECO:0000313" key="11">
    <source>
        <dbReference type="Proteomes" id="UP000660110"/>
    </source>
</evidence>
<dbReference type="GO" id="GO:0005829">
    <property type="term" value="C:cytosol"/>
    <property type="evidence" value="ECO:0007669"/>
    <property type="project" value="TreeGrafter"/>
</dbReference>
<dbReference type="NCBIfam" id="TIGR03825">
    <property type="entry name" value="FliH_bacil"/>
    <property type="match status" value="1"/>
</dbReference>
<evidence type="ECO:0000256" key="8">
    <source>
        <dbReference type="SAM" id="Coils"/>
    </source>
</evidence>
<keyword evidence="3" id="KW-0813">Transport</keyword>
<evidence type="ECO:0000259" key="9">
    <source>
        <dbReference type="Pfam" id="PF02108"/>
    </source>
</evidence>
<comment type="similarity">
    <text evidence="2">Belongs to the FliH family.</text>
</comment>
<dbReference type="PANTHER" id="PTHR34982">
    <property type="entry name" value="YOP PROTEINS TRANSLOCATION PROTEIN L"/>
    <property type="match status" value="1"/>
</dbReference>
<keyword evidence="8" id="KW-0175">Coiled coil</keyword>
<feature type="domain" description="Flagellar assembly protein FliH/Type III secretion system HrpE" evidence="9">
    <location>
        <begin position="109"/>
        <end position="233"/>
    </location>
</feature>
<proteinExistence type="inferred from homology"/>
<dbReference type="AlphaFoldDB" id="A0A917AZM6"/>
<dbReference type="InterPro" id="IPR018035">
    <property type="entry name" value="Flagellar_FliH/T3SS_HrpE"/>
</dbReference>
<evidence type="ECO:0000256" key="2">
    <source>
        <dbReference type="ARBA" id="ARBA00006602"/>
    </source>
</evidence>
<dbReference type="InterPro" id="IPR022524">
    <property type="entry name" value="FliH_Bacilli"/>
</dbReference>
<reference evidence="10" key="1">
    <citation type="journal article" date="2014" name="Int. J. Syst. Evol. Microbiol.">
        <title>Complete genome sequence of Corynebacterium casei LMG S-19264T (=DSM 44701T), isolated from a smear-ripened cheese.</title>
        <authorList>
            <consortium name="US DOE Joint Genome Institute (JGI-PGF)"/>
            <person name="Walter F."/>
            <person name="Albersmeier A."/>
            <person name="Kalinowski J."/>
            <person name="Ruckert C."/>
        </authorList>
    </citation>
    <scope>NUCLEOTIDE SEQUENCE</scope>
    <source>
        <strain evidence="10">CGMCC 1.12153</strain>
    </source>
</reference>